<evidence type="ECO:0000256" key="7">
    <source>
        <dbReference type="SAM" id="MobiDB-lite"/>
    </source>
</evidence>
<dbReference type="InterPro" id="IPR003593">
    <property type="entry name" value="AAA+_ATPase"/>
</dbReference>
<dbReference type="InterPro" id="IPR008921">
    <property type="entry name" value="DNA_pol3_clamp-load_cplx_C"/>
</dbReference>
<dbReference type="RefSeq" id="WP_188854905.1">
    <property type="nucleotide sequence ID" value="NZ_BMJJ01000015.1"/>
</dbReference>
<comment type="similarity">
    <text evidence="2">Belongs to the AAA ATPase family. RarA/MGS1/WRNIP1 subfamily.</text>
</comment>
<dbReference type="GO" id="GO:0017116">
    <property type="term" value="F:single-stranded DNA helicase activity"/>
    <property type="evidence" value="ECO:0007669"/>
    <property type="project" value="TreeGrafter"/>
</dbReference>
<dbReference type="InterPro" id="IPR003959">
    <property type="entry name" value="ATPase_AAA_core"/>
</dbReference>
<comment type="function">
    <text evidence="1">DNA-dependent ATPase that plays important roles in cellular responses to stalled DNA replication processes.</text>
</comment>
<dbReference type="FunFam" id="3.40.50.300:FF:000137">
    <property type="entry name" value="Replication-associated recombination protein A"/>
    <property type="match status" value="1"/>
</dbReference>
<dbReference type="InterPro" id="IPR027417">
    <property type="entry name" value="P-loop_NTPase"/>
</dbReference>
<dbReference type="SUPFAM" id="SSF52540">
    <property type="entry name" value="P-loop containing nucleoside triphosphate hydrolases"/>
    <property type="match status" value="1"/>
</dbReference>
<dbReference type="Proteomes" id="UP000613160">
    <property type="component" value="Unassembled WGS sequence"/>
</dbReference>
<name>A0A916YBL5_9HYPH</name>
<dbReference type="Gene3D" id="1.20.272.10">
    <property type="match status" value="1"/>
</dbReference>
<evidence type="ECO:0000256" key="2">
    <source>
        <dbReference type="ARBA" id="ARBA00008959"/>
    </source>
</evidence>
<evidence type="ECO:0000256" key="6">
    <source>
        <dbReference type="ARBA" id="ARBA00022840"/>
    </source>
</evidence>
<dbReference type="SUPFAM" id="SSF48019">
    <property type="entry name" value="post-AAA+ oligomerization domain-like"/>
    <property type="match status" value="1"/>
</dbReference>
<keyword evidence="4" id="KW-0235">DNA replication</keyword>
<evidence type="ECO:0000256" key="3">
    <source>
        <dbReference type="ARBA" id="ARBA00020776"/>
    </source>
</evidence>
<gene>
    <name evidence="9" type="ORF">GCM10011335_47170</name>
</gene>
<evidence type="ECO:0000313" key="10">
    <source>
        <dbReference type="Proteomes" id="UP000613160"/>
    </source>
</evidence>
<keyword evidence="6" id="KW-0067">ATP-binding</keyword>
<evidence type="ECO:0000313" key="9">
    <source>
        <dbReference type="EMBL" id="GGD38977.1"/>
    </source>
</evidence>
<dbReference type="InterPro" id="IPR032423">
    <property type="entry name" value="AAA_assoc_2"/>
</dbReference>
<dbReference type="GO" id="GO:0008047">
    <property type="term" value="F:enzyme activator activity"/>
    <property type="evidence" value="ECO:0007669"/>
    <property type="project" value="TreeGrafter"/>
</dbReference>
<keyword evidence="10" id="KW-1185">Reference proteome</keyword>
<organism evidence="9 10">
    <name type="scientific">Aureimonas glaciei</name>
    <dbReference type="NCBI Taxonomy" id="1776957"/>
    <lineage>
        <taxon>Bacteria</taxon>
        <taxon>Pseudomonadati</taxon>
        <taxon>Pseudomonadota</taxon>
        <taxon>Alphaproteobacteria</taxon>
        <taxon>Hyphomicrobiales</taxon>
        <taxon>Aurantimonadaceae</taxon>
        <taxon>Aureimonas</taxon>
    </lineage>
</organism>
<dbReference type="EMBL" id="BMJJ01000015">
    <property type="protein sequence ID" value="GGD38977.1"/>
    <property type="molecule type" value="Genomic_DNA"/>
</dbReference>
<dbReference type="Pfam" id="PF12002">
    <property type="entry name" value="MgsA_C"/>
    <property type="match status" value="1"/>
</dbReference>
<dbReference type="CDD" id="cd18139">
    <property type="entry name" value="HLD_clamp_RarA"/>
    <property type="match status" value="1"/>
</dbReference>
<dbReference type="SMART" id="SM00382">
    <property type="entry name" value="AAA"/>
    <property type="match status" value="1"/>
</dbReference>
<evidence type="ECO:0000259" key="8">
    <source>
        <dbReference type="SMART" id="SM00382"/>
    </source>
</evidence>
<dbReference type="GO" id="GO:0005524">
    <property type="term" value="F:ATP binding"/>
    <property type="evidence" value="ECO:0007669"/>
    <property type="project" value="UniProtKB-KW"/>
</dbReference>
<reference evidence="9" key="2">
    <citation type="submission" date="2020-09" db="EMBL/GenBank/DDBJ databases">
        <authorList>
            <person name="Sun Q."/>
            <person name="Zhou Y."/>
        </authorList>
    </citation>
    <scope>NUCLEOTIDE SEQUENCE</scope>
    <source>
        <strain evidence="9">CGMCC 1.15493</strain>
    </source>
</reference>
<proteinExistence type="inferred from homology"/>
<accession>A0A916YBL5</accession>
<dbReference type="InterPro" id="IPR021886">
    <property type="entry name" value="MgsA_C"/>
</dbReference>
<dbReference type="Pfam" id="PF16193">
    <property type="entry name" value="AAA_assoc_2"/>
    <property type="match status" value="1"/>
</dbReference>
<dbReference type="Gene3D" id="1.10.3710.10">
    <property type="entry name" value="DNA polymerase III clamp loader subunits, C-terminal domain"/>
    <property type="match status" value="1"/>
</dbReference>
<dbReference type="AlphaFoldDB" id="A0A916YBL5"/>
<dbReference type="GO" id="GO:0000731">
    <property type="term" value="P:DNA synthesis involved in DNA repair"/>
    <property type="evidence" value="ECO:0007669"/>
    <property type="project" value="TreeGrafter"/>
</dbReference>
<dbReference type="GO" id="GO:0016887">
    <property type="term" value="F:ATP hydrolysis activity"/>
    <property type="evidence" value="ECO:0007669"/>
    <property type="project" value="InterPro"/>
</dbReference>
<feature type="region of interest" description="Disordered" evidence="7">
    <location>
        <begin position="1"/>
        <end position="33"/>
    </location>
</feature>
<evidence type="ECO:0000256" key="4">
    <source>
        <dbReference type="ARBA" id="ARBA00022705"/>
    </source>
</evidence>
<dbReference type="PANTHER" id="PTHR13779:SF7">
    <property type="entry name" value="ATPASE WRNIP1"/>
    <property type="match status" value="1"/>
</dbReference>
<keyword evidence="5" id="KW-0547">Nucleotide-binding</keyword>
<dbReference type="FunFam" id="1.10.3710.10:FF:000004">
    <property type="entry name" value="Putative ATPase, AAA family"/>
    <property type="match status" value="1"/>
</dbReference>
<reference evidence="9" key="1">
    <citation type="journal article" date="2014" name="Int. J. Syst. Evol. Microbiol.">
        <title>Complete genome sequence of Corynebacterium casei LMG S-19264T (=DSM 44701T), isolated from a smear-ripened cheese.</title>
        <authorList>
            <consortium name="US DOE Joint Genome Institute (JGI-PGF)"/>
            <person name="Walter F."/>
            <person name="Albersmeier A."/>
            <person name="Kalinowski J."/>
            <person name="Ruckert C."/>
        </authorList>
    </citation>
    <scope>NUCLEOTIDE SEQUENCE</scope>
    <source>
        <strain evidence="9">CGMCC 1.15493</strain>
    </source>
</reference>
<dbReference type="FunFam" id="1.20.272.10:FF:000001">
    <property type="entry name" value="Putative AAA family ATPase"/>
    <property type="match status" value="1"/>
</dbReference>
<evidence type="ECO:0000256" key="1">
    <source>
        <dbReference type="ARBA" id="ARBA00002393"/>
    </source>
</evidence>
<dbReference type="Gene3D" id="3.40.50.300">
    <property type="entry name" value="P-loop containing nucleotide triphosphate hydrolases"/>
    <property type="match status" value="1"/>
</dbReference>
<comment type="caution">
    <text evidence="9">The sequence shown here is derived from an EMBL/GenBank/DDBJ whole genome shotgun (WGS) entry which is preliminary data.</text>
</comment>
<dbReference type="PANTHER" id="PTHR13779">
    <property type="entry name" value="WERNER HELICASE-INTERACTING PROTEIN 1 FAMILY MEMBER"/>
    <property type="match status" value="1"/>
</dbReference>
<feature type="domain" description="AAA+ ATPase" evidence="8">
    <location>
        <begin position="65"/>
        <end position="183"/>
    </location>
</feature>
<dbReference type="InterPro" id="IPR051314">
    <property type="entry name" value="AAA_ATPase_RarA/MGS1/WRNIP1"/>
</dbReference>
<evidence type="ECO:0000256" key="5">
    <source>
        <dbReference type="ARBA" id="ARBA00022741"/>
    </source>
</evidence>
<protein>
    <recommendedName>
        <fullName evidence="3">Replication-associated recombination protein A</fullName>
    </recommendedName>
</protein>
<dbReference type="CDD" id="cd00009">
    <property type="entry name" value="AAA"/>
    <property type="match status" value="1"/>
</dbReference>
<sequence length="450" mass="48935">MSDLFGGSSGAPAPPEPRRGGGAAAAEPKRPLADRLRPTSLAEVVGQEHLTGQAGVLTRMLGAGTLGSMIFWGPPGTGKTTVARLLAGQVDFAFEQISAIFSGVADLKKMFESARLRRSNGRPTLLFVDEIHRFNRAQQDSFLPVMEDGTVVLVGATTENPSFELNAALLSRARVLTFHPHDADSLSQLLLRAEDVEQRPLPLDAEARAVLVRMADGDGRAILTLAEEVWRAARAGETFDATQLQTIVQRRAPVYDKGQDGHYNLISALHKAVRGSDPDAALYYLCRMFDAGEDPLYLGRRLVRMASEDIGLADPQALVIANAAKDAFDYLGSPEGELALAEATVYLATAPKSNAVYTAYKAAMRAAKEHGSLVPPKHILNAPTKLMKGEGYGTGYRYDHDEPDAFSGQDYFPEALGRQNFYQPVERGFEATLKKRMDHWARLRAERGEG</sequence>
<dbReference type="Pfam" id="PF00004">
    <property type="entry name" value="AAA"/>
    <property type="match status" value="1"/>
</dbReference>
<dbReference type="GO" id="GO:0006261">
    <property type="term" value="P:DNA-templated DNA replication"/>
    <property type="evidence" value="ECO:0007669"/>
    <property type="project" value="TreeGrafter"/>
</dbReference>
<dbReference type="GO" id="GO:0003677">
    <property type="term" value="F:DNA binding"/>
    <property type="evidence" value="ECO:0007669"/>
    <property type="project" value="InterPro"/>
</dbReference>